<accession>A0A2T5IX91</accession>
<evidence type="ECO:0000313" key="1">
    <source>
        <dbReference type="EMBL" id="PTQ88484.1"/>
    </source>
</evidence>
<dbReference type="Proteomes" id="UP000244223">
    <property type="component" value="Unassembled WGS sequence"/>
</dbReference>
<gene>
    <name evidence="1" type="ORF">C8N29_1115</name>
</gene>
<dbReference type="InterPro" id="IPR021330">
    <property type="entry name" value="DUF2939"/>
</dbReference>
<organism evidence="1 2">
    <name type="scientific">Agitococcus lubricus</name>
    <dbReference type="NCBI Taxonomy" id="1077255"/>
    <lineage>
        <taxon>Bacteria</taxon>
        <taxon>Pseudomonadati</taxon>
        <taxon>Pseudomonadota</taxon>
        <taxon>Gammaproteobacteria</taxon>
        <taxon>Moraxellales</taxon>
        <taxon>Moraxellaceae</taxon>
        <taxon>Agitococcus</taxon>
    </lineage>
</organism>
<name>A0A2T5IX91_9GAMM</name>
<dbReference type="Pfam" id="PF11159">
    <property type="entry name" value="DUF2939"/>
    <property type="match status" value="1"/>
</dbReference>
<sequence>MKKAIIAGSLGLIAVLYASPYYAVYQFQEAIRSKNTAKLNSLIDYPAVKESLKKSLSQTMSAALLTEKTDNGMNAFATMFANAFVNPLVDTLITPDNLALMLSAKQPDGLDKETTDIAPSKTTQDLEFKQSYQGINTFVVDVYDSQQPTLVFNFEFSRTGILSWQLTALKIPLNR</sequence>
<keyword evidence="2" id="KW-1185">Reference proteome</keyword>
<protein>
    <recommendedName>
        <fullName evidence="3">DUF2939 family protein</fullName>
    </recommendedName>
</protein>
<reference evidence="1 2" key="1">
    <citation type="submission" date="2018-04" db="EMBL/GenBank/DDBJ databases">
        <title>Genomic Encyclopedia of Archaeal and Bacterial Type Strains, Phase II (KMG-II): from individual species to whole genera.</title>
        <authorList>
            <person name="Goeker M."/>
        </authorList>
    </citation>
    <scope>NUCLEOTIDE SEQUENCE [LARGE SCALE GENOMIC DNA]</scope>
    <source>
        <strain evidence="1 2">DSM 5822</strain>
    </source>
</reference>
<evidence type="ECO:0008006" key="3">
    <source>
        <dbReference type="Google" id="ProtNLM"/>
    </source>
</evidence>
<evidence type="ECO:0000313" key="2">
    <source>
        <dbReference type="Proteomes" id="UP000244223"/>
    </source>
</evidence>
<dbReference type="EMBL" id="QAON01000011">
    <property type="protein sequence ID" value="PTQ88484.1"/>
    <property type="molecule type" value="Genomic_DNA"/>
</dbReference>
<comment type="caution">
    <text evidence="1">The sequence shown here is derived from an EMBL/GenBank/DDBJ whole genome shotgun (WGS) entry which is preliminary data.</text>
</comment>
<dbReference type="AlphaFoldDB" id="A0A2T5IX91"/>
<proteinExistence type="predicted"/>
<dbReference type="RefSeq" id="WP_107866129.1">
    <property type="nucleotide sequence ID" value="NZ_QAON01000011.1"/>
</dbReference>
<dbReference type="OrthoDB" id="5739641at2"/>